<feature type="transmembrane region" description="Helical" evidence="6">
    <location>
        <begin position="212"/>
        <end position="232"/>
    </location>
</feature>
<feature type="transmembrane region" description="Helical" evidence="6">
    <location>
        <begin position="252"/>
        <end position="276"/>
    </location>
</feature>
<sequence>METAGAYESQMPQHNTTTAIKELDDGVIFNNAPPRTLHTRDIVAAGFNICNSWGGVAATLFLGIIAGGPVTIIYGIIVSTVMVGCCVLSAAELAARYATAGGQYHWTWLLAPEKAKRGMVGVRFGLVISMGPLTERELQSYTVGIINIFAWLATSAAVCAILPSIILGLVRHWNPAYMSPRWQAFLIYQASNIAVLIYNIGILRRAGCTHDIGMALSLLMMLTYFITCLARASPKLSSSFVWTVFVNEGTGWSNGIVFLTGLVNPNFGFVGIDGAIHLAEDAKNAATAVPWALVATVVIGFITAFPFVVAMFYCISDAKSVLASPVPIFEIWRQAVRSDSGATTMTALFVLTGYFSLNASQQTASRLTWSFARDRGLVFSGAIGVIHPALGVPVWALIANAFVVFIMGCVHLGSTSAFNAIVATAVILMHITFAITAGLKMLRRRAQHFLPEKKSGWSWNFGKAGWLFDSITVAWGFITLIFYCFPTSNPTTGSSANYAAAVLAVMTLFAVINWFSYAKKHYDGPRVNLERFGDTTGPQ</sequence>
<evidence type="ECO:0000256" key="3">
    <source>
        <dbReference type="ARBA" id="ARBA00022692"/>
    </source>
</evidence>
<name>A0A8H7ACI7_9EURO</name>
<feature type="transmembrane region" description="Helical" evidence="6">
    <location>
        <begin position="288"/>
        <end position="313"/>
    </location>
</feature>
<comment type="caution">
    <text evidence="7">The sequence shown here is derived from an EMBL/GenBank/DDBJ whole genome shotgun (WGS) entry which is preliminary data.</text>
</comment>
<dbReference type="PANTHER" id="PTHR45649:SF19">
    <property type="entry name" value="TRANSPORTER, PUTATIVE (EUROFUNG)-RELATED"/>
    <property type="match status" value="1"/>
</dbReference>
<feature type="transmembrane region" description="Helical" evidence="6">
    <location>
        <begin position="340"/>
        <end position="357"/>
    </location>
</feature>
<dbReference type="InterPro" id="IPR002293">
    <property type="entry name" value="AA/rel_permease1"/>
</dbReference>
<feature type="transmembrane region" description="Helical" evidence="6">
    <location>
        <begin position="377"/>
        <end position="408"/>
    </location>
</feature>
<evidence type="ECO:0000313" key="8">
    <source>
        <dbReference type="Proteomes" id="UP000606974"/>
    </source>
</evidence>
<dbReference type="PANTHER" id="PTHR45649">
    <property type="entry name" value="AMINO-ACID PERMEASE BAT1"/>
    <property type="match status" value="1"/>
</dbReference>
<evidence type="ECO:0000256" key="5">
    <source>
        <dbReference type="ARBA" id="ARBA00023136"/>
    </source>
</evidence>
<keyword evidence="8" id="KW-1185">Reference proteome</keyword>
<dbReference type="EMBL" id="JAACFV010000107">
    <property type="protein sequence ID" value="KAF7505544.1"/>
    <property type="molecule type" value="Genomic_DNA"/>
</dbReference>
<dbReference type="GO" id="GO:0022857">
    <property type="term" value="F:transmembrane transporter activity"/>
    <property type="evidence" value="ECO:0007669"/>
    <property type="project" value="InterPro"/>
</dbReference>
<keyword evidence="3 6" id="KW-0812">Transmembrane</keyword>
<feature type="transmembrane region" description="Helical" evidence="6">
    <location>
        <begin position="42"/>
        <end position="66"/>
    </location>
</feature>
<feature type="transmembrane region" description="Helical" evidence="6">
    <location>
        <begin position="182"/>
        <end position="200"/>
    </location>
</feature>
<proteinExistence type="predicted"/>
<evidence type="ECO:0000256" key="1">
    <source>
        <dbReference type="ARBA" id="ARBA00004141"/>
    </source>
</evidence>
<feature type="transmembrane region" description="Helical" evidence="6">
    <location>
        <begin position="495"/>
        <end position="516"/>
    </location>
</feature>
<evidence type="ECO:0000313" key="7">
    <source>
        <dbReference type="EMBL" id="KAF7505544.1"/>
    </source>
</evidence>
<gene>
    <name evidence="7" type="ORF">GJ744_000706</name>
</gene>
<dbReference type="Gene3D" id="1.20.1740.10">
    <property type="entry name" value="Amino acid/polyamine transporter I"/>
    <property type="match status" value="1"/>
</dbReference>
<dbReference type="AlphaFoldDB" id="A0A8H7ACI7"/>
<keyword evidence="4 6" id="KW-1133">Transmembrane helix</keyword>
<feature type="transmembrane region" description="Helical" evidence="6">
    <location>
        <begin position="145"/>
        <end position="170"/>
    </location>
</feature>
<dbReference type="OrthoDB" id="4476201at2759"/>
<accession>A0A8H7ACI7</accession>
<dbReference type="GO" id="GO:0016020">
    <property type="term" value="C:membrane"/>
    <property type="evidence" value="ECO:0007669"/>
    <property type="project" value="UniProtKB-SubCell"/>
</dbReference>
<protein>
    <recommendedName>
        <fullName evidence="9">Amino acid permease/ SLC12A domain-containing protein</fullName>
    </recommendedName>
</protein>
<comment type="subcellular location">
    <subcellularLocation>
        <location evidence="1">Membrane</location>
        <topology evidence="1">Multi-pass membrane protein</topology>
    </subcellularLocation>
</comment>
<feature type="transmembrane region" description="Helical" evidence="6">
    <location>
        <begin position="72"/>
        <end position="95"/>
    </location>
</feature>
<dbReference type="PIRSF" id="PIRSF006060">
    <property type="entry name" value="AA_transporter"/>
    <property type="match status" value="1"/>
</dbReference>
<evidence type="ECO:0000256" key="4">
    <source>
        <dbReference type="ARBA" id="ARBA00022989"/>
    </source>
</evidence>
<dbReference type="Pfam" id="PF13520">
    <property type="entry name" value="AA_permease_2"/>
    <property type="match status" value="1"/>
</dbReference>
<evidence type="ECO:0000256" key="6">
    <source>
        <dbReference type="SAM" id="Phobius"/>
    </source>
</evidence>
<keyword evidence="5 6" id="KW-0472">Membrane</keyword>
<keyword evidence="2" id="KW-0813">Transport</keyword>
<reference evidence="7" key="1">
    <citation type="submission" date="2020-02" db="EMBL/GenBank/DDBJ databases">
        <authorList>
            <person name="Palmer J.M."/>
        </authorList>
    </citation>
    <scope>NUCLEOTIDE SEQUENCE</scope>
    <source>
        <strain evidence="7">EPUS1.4</strain>
        <tissue evidence="7">Thallus</tissue>
    </source>
</reference>
<evidence type="ECO:0008006" key="9">
    <source>
        <dbReference type="Google" id="ProtNLM"/>
    </source>
</evidence>
<evidence type="ECO:0000256" key="2">
    <source>
        <dbReference type="ARBA" id="ARBA00022448"/>
    </source>
</evidence>
<dbReference type="Proteomes" id="UP000606974">
    <property type="component" value="Unassembled WGS sequence"/>
</dbReference>
<organism evidence="7 8">
    <name type="scientific">Endocarpon pusillum</name>
    <dbReference type="NCBI Taxonomy" id="364733"/>
    <lineage>
        <taxon>Eukaryota</taxon>
        <taxon>Fungi</taxon>
        <taxon>Dikarya</taxon>
        <taxon>Ascomycota</taxon>
        <taxon>Pezizomycotina</taxon>
        <taxon>Eurotiomycetes</taxon>
        <taxon>Chaetothyriomycetidae</taxon>
        <taxon>Verrucariales</taxon>
        <taxon>Verrucariaceae</taxon>
        <taxon>Endocarpon</taxon>
    </lineage>
</organism>
<feature type="transmembrane region" description="Helical" evidence="6">
    <location>
        <begin position="464"/>
        <end position="483"/>
    </location>
</feature>
<feature type="transmembrane region" description="Helical" evidence="6">
    <location>
        <begin position="420"/>
        <end position="443"/>
    </location>
</feature>